<keyword evidence="4" id="KW-1185">Reference proteome</keyword>
<evidence type="ECO:0000256" key="1">
    <source>
        <dbReference type="SAM" id="MobiDB-lite"/>
    </source>
</evidence>
<dbReference type="EnsemblProtists" id="EKX33411">
    <property type="protein sequence ID" value="EKX33411"/>
    <property type="gene ID" value="GUITHDRAFT_156052"/>
</dbReference>
<feature type="region of interest" description="Disordered" evidence="1">
    <location>
        <begin position="173"/>
        <end position="211"/>
    </location>
</feature>
<accession>L1IAY2</accession>
<dbReference type="Proteomes" id="UP000011087">
    <property type="component" value="Unassembled WGS sequence"/>
</dbReference>
<protein>
    <submittedName>
        <fullName evidence="2 3">Uncharacterized protein</fullName>
    </submittedName>
</protein>
<dbReference type="HOGENOM" id="CLU_1306900_0_0_1"/>
<dbReference type="EMBL" id="JH993143">
    <property type="protein sequence ID" value="EKX33411.1"/>
    <property type="molecule type" value="Genomic_DNA"/>
</dbReference>
<gene>
    <name evidence="2" type="ORF">GUITHDRAFT_156052</name>
</gene>
<proteinExistence type="predicted"/>
<sequence length="211" mass="23931">MFGKDVAYIWVIAITKCFITFRELIKSTSSVIVAVKLQIVKVVMRIFVALRRKLSKFLNFVSMGVESPEKRGQALSCFFHASLELVKLHATWSLSVPEGYRVSGVWPRSRMEGKLLQCAVEEVAEVYQIDLGEAHGTEPKEDGELGRLTILGLVYQGCRSLEIIQDDTNNQLYTTSSESSADSDAKPVEEEGFIMVRKRRRTEEEEEEEDM</sequence>
<reference evidence="2 4" key="1">
    <citation type="journal article" date="2012" name="Nature">
        <title>Algal genomes reveal evolutionary mosaicism and the fate of nucleomorphs.</title>
        <authorList>
            <consortium name="DOE Joint Genome Institute"/>
            <person name="Curtis B.A."/>
            <person name="Tanifuji G."/>
            <person name="Burki F."/>
            <person name="Gruber A."/>
            <person name="Irimia M."/>
            <person name="Maruyama S."/>
            <person name="Arias M.C."/>
            <person name="Ball S.G."/>
            <person name="Gile G.H."/>
            <person name="Hirakawa Y."/>
            <person name="Hopkins J.F."/>
            <person name="Kuo A."/>
            <person name="Rensing S.A."/>
            <person name="Schmutz J."/>
            <person name="Symeonidi A."/>
            <person name="Elias M."/>
            <person name="Eveleigh R.J."/>
            <person name="Herman E.K."/>
            <person name="Klute M.J."/>
            <person name="Nakayama T."/>
            <person name="Obornik M."/>
            <person name="Reyes-Prieto A."/>
            <person name="Armbrust E.V."/>
            <person name="Aves S.J."/>
            <person name="Beiko R.G."/>
            <person name="Coutinho P."/>
            <person name="Dacks J.B."/>
            <person name="Durnford D.G."/>
            <person name="Fast N.M."/>
            <person name="Green B.R."/>
            <person name="Grisdale C.J."/>
            <person name="Hempel F."/>
            <person name="Henrissat B."/>
            <person name="Hoppner M.P."/>
            <person name="Ishida K."/>
            <person name="Kim E."/>
            <person name="Koreny L."/>
            <person name="Kroth P.G."/>
            <person name="Liu Y."/>
            <person name="Malik S.B."/>
            <person name="Maier U.G."/>
            <person name="McRose D."/>
            <person name="Mock T."/>
            <person name="Neilson J.A."/>
            <person name="Onodera N.T."/>
            <person name="Poole A.M."/>
            <person name="Pritham E.J."/>
            <person name="Richards T.A."/>
            <person name="Rocap G."/>
            <person name="Roy S.W."/>
            <person name="Sarai C."/>
            <person name="Schaack S."/>
            <person name="Shirato S."/>
            <person name="Slamovits C.H."/>
            <person name="Spencer D.F."/>
            <person name="Suzuki S."/>
            <person name="Worden A.Z."/>
            <person name="Zauner S."/>
            <person name="Barry K."/>
            <person name="Bell C."/>
            <person name="Bharti A.K."/>
            <person name="Crow J.A."/>
            <person name="Grimwood J."/>
            <person name="Kramer R."/>
            <person name="Lindquist E."/>
            <person name="Lucas S."/>
            <person name="Salamov A."/>
            <person name="McFadden G.I."/>
            <person name="Lane C.E."/>
            <person name="Keeling P.J."/>
            <person name="Gray M.W."/>
            <person name="Grigoriev I.V."/>
            <person name="Archibald J.M."/>
        </authorList>
    </citation>
    <scope>NUCLEOTIDE SEQUENCE</scope>
    <source>
        <strain evidence="2 4">CCMP2712</strain>
    </source>
</reference>
<name>L1IAY2_GUITC</name>
<dbReference type="KEGG" id="gtt:GUITHDRAFT_156052"/>
<evidence type="ECO:0000313" key="3">
    <source>
        <dbReference type="EnsemblProtists" id="EKX33411"/>
    </source>
</evidence>
<dbReference type="PaxDb" id="55529-EKX33411"/>
<reference evidence="4" key="2">
    <citation type="submission" date="2012-11" db="EMBL/GenBank/DDBJ databases">
        <authorList>
            <person name="Kuo A."/>
            <person name="Curtis B.A."/>
            <person name="Tanifuji G."/>
            <person name="Burki F."/>
            <person name="Gruber A."/>
            <person name="Irimia M."/>
            <person name="Maruyama S."/>
            <person name="Arias M.C."/>
            <person name="Ball S.G."/>
            <person name="Gile G.H."/>
            <person name="Hirakawa Y."/>
            <person name="Hopkins J.F."/>
            <person name="Rensing S.A."/>
            <person name="Schmutz J."/>
            <person name="Symeonidi A."/>
            <person name="Elias M."/>
            <person name="Eveleigh R.J."/>
            <person name="Herman E.K."/>
            <person name="Klute M.J."/>
            <person name="Nakayama T."/>
            <person name="Obornik M."/>
            <person name="Reyes-Prieto A."/>
            <person name="Armbrust E.V."/>
            <person name="Aves S.J."/>
            <person name="Beiko R.G."/>
            <person name="Coutinho P."/>
            <person name="Dacks J.B."/>
            <person name="Durnford D.G."/>
            <person name="Fast N.M."/>
            <person name="Green B.R."/>
            <person name="Grisdale C."/>
            <person name="Hempe F."/>
            <person name="Henrissat B."/>
            <person name="Hoppner M.P."/>
            <person name="Ishida K.-I."/>
            <person name="Kim E."/>
            <person name="Koreny L."/>
            <person name="Kroth P.G."/>
            <person name="Liu Y."/>
            <person name="Malik S.-B."/>
            <person name="Maier U.G."/>
            <person name="McRose D."/>
            <person name="Mock T."/>
            <person name="Neilson J.A."/>
            <person name="Onodera N.T."/>
            <person name="Poole A.M."/>
            <person name="Pritham E.J."/>
            <person name="Richards T.A."/>
            <person name="Rocap G."/>
            <person name="Roy S.W."/>
            <person name="Sarai C."/>
            <person name="Schaack S."/>
            <person name="Shirato S."/>
            <person name="Slamovits C.H."/>
            <person name="Spencer D.F."/>
            <person name="Suzuki S."/>
            <person name="Worden A.Z."/>
            <person name="Zauner S."/>
            <person name="Barry K."/>
            <person name="Bell C."/>
            <person name="Bharti A.K."/>
            <person name="Crow J.A."/>
            <person name="Grimwood J."/>
            <person name="Kramer R."/>
            <person name="Lindquist E."/>
            <person name="Lucas S."/>
            <person name="Salamov A."/>
            <person name="McFadden G.I."/>
            <person name="Lane C.E."/>
            <person name="Keeling P.J."/>
            <person name="Gray M.W."/>
            <person name="Grigoriev I.V."/>
            <person name="Archibald J.M."/>
        </authorList>
    </citation>
    <scope>NUCLEOTIDE SEQUENCE</scope>
    <source>
        <strain evidence="4">CCMP2712</strain>
    </source>
</reference>
<dbReference type="GeneID" id="17290147"/>
<organism evidence="2">
    <name type="scientific">Guillardia theta (strain CCMP2712)</name>
    <name type="common">Cryptophyte</name>
    <dbReference type="NCBI Taxonomy" id="905079"/>
    <lineage>
        <taxon>Eukaryota</taxon>
        <taxon>Cryptophyceae</taxon>
        <taxon>Pyrenomonadales</taxon>
        <taxon>Geminigeraceae</taxon>
        <taxon>Guillardia</taxon>
    </lineage>
</organism>
<dbReference type="AlphaFoldDB" id="L1IAY2"/>
<dbReference type="RefSeq" id="XP_005820391.1">
    <property type="nucleotide sequence ID" value="XM_005820334.1"/>
</dbReference>
<evidence type="ECO:0000313" key="2">
    <source>
        <dbReference type="EMBL" id="EKX33411.1"/>
    </source>
</evidence>
<reference evidence="3" key="3">
    <citation type="submission" date="2016-03" db="UniProtKB">
        <authorList>
            <consortium name="EnsemblProtists"/>
        </authorList>
    </citation>
    <scope>IDENTIFICATION</scope>
</reference>
<evidence type="ECO:0000313" key="4">
    <source>
        <dbReference type="Proteomes" id="UP000011087"/>
    </source>
</evidence>